<protein>
    <recommendedName>
        <fullName evidence="5">CAF17 C-terminal domain-containing protein</fullName>
    </recommendedName>
</protein>
<dbReference type="InterPro" id="IPR045179">
    <property type="entry name" value="YgfZ/GcvT"/>
</dbReference>
<dbReference type="GO" id="GO:0016226">
    <property type="term" value="P:iron-sulfur cluster assembly"/>
    <property type="evidence" value="ECO:0007669"/>
    <property type="project" value="TreeGrafter"/>
</dbReference>
<dbReference type="InParanoid" id="A0A1X2HMG9"/>
<dbReference type="EMBL" id="MCGN01000002">
    <property type="protein sequence ID" value="ORZ00538.1"/>
    <property type="molecule type" value="Genomic_DNA"/>
</dbReference>
<dbReference type="InterPro" id="IPR027266">
    <property type="entry name" value="TrmE/GcvT-like"/>
</dbReference>
<comment type="caution">
    <text evidence="6">The sequence shown here is derived from an EMBL/GenBank/DDBJ whole genome shotgun (WGS) entry which is preliminary data.</text>
</comment>
<evidence type="ECO:0000259" key="5">
    <source>
        <dbReference type="Pfam" id="PF25455"/>
    </source>
</evidence>
<keyword evidence="3" id="KW-0496">Mitochondrion</keyword>
<evidence type="ECO:0000256" key="4">
    <source>
        <dbReference type="ARBA" id="ARBA00093447"/>
    </source>
</evidence>
<dbReference type="FunCoup" id="A0A1X2HMG9">
    <property type="interactions" value="164"/>
</dbReference>
<evidence type="ECO:0000256" key="2">
    <source>
        <dbReference type="ARBA" id="ARBA00022946"/>
    </source>
</evidence>
<dbReference type="InterPro" id="IPR017703">
    <property type="entry name" value="YgfZ/GCV_T_CS"/>
</dbReference>
<dbReference type="STRING" id="13706.A0A1X2HMG9"/>
<dbReference type="InterPro" id="IPR057460">
    <property type="entry name" value="CAF17_C"/>
</dbReference>
<evidence type="ECO:0000313" key="7">
    <source>
        <dbReference type="Proteomes" id="UP000242180"/>
    </source>
</evidence>
<dbReference type="GO" id="GO:0005759">
    <property type="term" value="C:mitochondrial matrix"/>
    <property type="evidence" value="ECO:0007669"/>
    <property type="project" value="TreeGrafter"/>
</dbReference>
<organism evidence="6 7">
    <name type="scientific">Syncephalastrum racemosum</name>
    <name type="common">Filamentous fungus</name>
    <dbReference type="NCBI Taxonomy" id="13706"/>
    <lineage>
        <taxon>Eukaryota</taxon>
        <taxon>Fungi</taxon>
        <taxon>Fungi incertae sedis</taxon>
        <taxon>Mucoromycota</taxon>
        <taxon>Mucoromycotina</taxon>
        <taxon>Mucoromycetes</taxon>
        <taxon>Mucorales</taxon>
        <taxon>Syncephalastraceae</taxon>
        <taxon>Syncephalastrum</taxon>
    </lineage>
</organism>
<gene>
    <name evidence="6" type="ORF">BCR43DRAFT_511533</name>
</gene>
<keyword evidence="7" id="KW-1185">Reference proteome</keyword>
<dbReference type="NCBIfam" id="TIGR03317">
    <property type="entry name" value="ygfZ_signature"/>
    <property type="match status" value="1"/>
</dbReference>
<dbReference type="AlphaFoldDB" id="A0A1X2HMG9"/>
<keyword evidence="2" id="KW-0809">Transit peptide</keyword>
<dbReference type="OrthoDB" id="191995at2759"/>
<dbReference type="OMA" id="MDRLHGV"/>
<dbReference type="Gene3D" id="3.30.1360.120">
    <property type="entry name" value="Probable tRNA modification gtpase trme, domain 1"/>
    <property type="match status" value="1"/>
</dbReference>
<feature type="domain" description="CAF17 C-terminal" evidence="5">
    <location>
        <begin position="224"/>
        <end position="320"/>
    </location>
</feature>
<name>A0A1X2HMG9_SYNRA</name>
<comment type="subcellular location">
    <subcellularLocation>
        <location evidence="1">Mitochondrion</location>
    </subcellularLocation>
</comment>
<accession>A0A1X2HMG9</accession>
<dbReference type="PANTHER" id="PTHR22602">
    <property type="entry name" value="TRANSFERASE CAF17, MITOCHONDRIAL-RELATED"/>
    <property type="match status" value="1"/>
</dbReference>
<evidence type="ECO:0000256" key="1">
    <source>
        <dbReference type="ARBA" id="ARBA00004173"/>
    </source>
</evidence>
<proteinExistence type="inferred from homology"/>
<dbReference type="PANTHER" id="PTHR22602:SF0">
    <property type="entry name" value="TRANSFERASE CAF17, MITOCHONDRIAL-RELATED"/>
    <property type="match status" value="1"/>
</dbReference>
<sequence>MDGVDVPKFLQGLITNHMPLIAAGGDGFYTAFLTPQGRMLYDAFVYPVNVGVNFPHPKFIIECPASATQSLLKHLKRYILRSKVKIRDVTEEYTPWSVWGDALNHEHASTMDKVPAGLLVKKDTRLSDIGCHDPRVPGFGYRAVLPNTQDIQSILPGSFEELSSDEYTIRRILNGIPEGTQDMWPEQSLPLEANLDYMNGVDFRKGCYVGQELTIRTYHTGVVRKRIVPVQYYQKDESIPTEMRVDRSSTYPSALEPQMDVKAEGAKRSAGKLASGVHNIGLALLRLDPVEKAVEHEIRMEVPNAGSDLCLQPFLPSWWPAEKSE</sequence>
<comment type="similarity">
    <text evidence="4">Belongs to the GcvT family. CAF17/IBA57 subfamily.</text>
</comment>
<evidence type="ECO:0000256" key="3">
    <source>
        <dbReference type="ARBA" id="ARBA00023128"/>
    </source>
</evidence>
<dbReference type="Proteomes" id="UP000242180">
    <property type="component" value="Unassembled WGS sequence"/>
</dbReference>
<dbReference type="SUPFAM" id="SSF103025">
    <property type="entry name" value="Folate-binding domain"/>
    <property type="match status" value="1"/>
</dbReference>
<reference evidence="6 7" key="1">
    <citation type="submission" date="2016-07" db="EMBL/GenBank/DDBJ databases">
        <title>Pervasive Adenine N6-methylation of Active Genes in Fungi.</title>
        <authorList>
            <consortium name="DOE Joint Genome Institute"/>
            <person name="Mondo S.J."/>
            <person name="Dannebaum R.O."/>
            <person name="Kuo R.C."/>
            <person name="Labutti K."/>
            <person name="Haridas S."/>
            <person name="Kuo A."/>
            <person name="Salamov A."/>
            <person name="Ahrendt S.R."/>
            <person name="Lipzen A."/>
            <person name="Sullivan W."/>
            <person name="Andreopoulos W.B."/>
            <person name="Clum A."/>
            <person name="Lindquist E."/>
            <person name="Daum C."/>
            <person name="Ramamoorthy G.K."/>
            <person name="Gryganskyi A."/>
            <person name="Culley D."/>
            <person name="Magnuson J.K."/>
            <person name="James T.Y."/>
            <person name="O'Malley M.A."/>
            <person name="Stajich J.E."/>
            <person name="Spatafora J.W."/>
            <person name="Visel A."/>
            <person name="Grigoriev I.V."/>
        </authorList>
    </citation>
    <scope>NUCLEOTIDE SEQUENCE [LARGE SCALE GENOMIC DNA]</scope>
    <source>
        <strain evidence="6 7">NRRL 2496</strain>
    </source>
</reference>
<dbReference type="Pfam" id="PF25455">
    <property type="entry name" value="Beta-barrel_CAF17_C"/>
    <property type="match status" value="1"/>
</dbReference>
<evidence type="ECO:0000313" key="6">
    <source>
        <dbReference type="EMBL" id="ORZ00538.1"/>
    </source>
</evidence>